<comment type="caution">
    <text evidence="2">The sequence shown here is derived from an EMBL/GenBank/DDBJ whole genome shotgun (WGS) entry which is preliminary data.</text>
</comment>
<dbReference type="Gene3D" id="2.120.10.30">
    <property type="entry name" value="TolB, C-terminal domain"/>
    <property type="match status" value="1"/>
</dbReference>
<keyword evidence="3" id="KW-1185">Reference proteome</keyword>
<evidence type="ECO:0000256" key="1">
    <source>
        <dbReference type="SAM" id="SignalP"/>
    </source>
</evidence>
<protein>
    <submittedName>
        <fullName evidence="2">Uncharacterized protein</fullName>
    </submittedName>
</protein>
<evidence type="ECO:0000313" key="3">
    <source>
        <dbReference type="Proteomes" id="UP000525652"/>
    </source>
</evidence>
<gene>
    <name evidence="2" type="ORF">H5P30_18495</name>
</gene>
<dbReference type="AlphaFoldDB" id="A0A7X1B1A5"/>
<dbReference type="Proteomes" id="UP000525652">
    <property type="component" value="Unassembled WGS sequence"/>
</dbReference>
<evidence type="ECO:0000313" key="2">
    <source>
        <dbReference type="EMBL" id="MBC2603773.1"/>
    </source>
</evidence>
<dbReference type="SUPFAM" id="SSF50969">
    <property type="entry name" value="YVTN repeat-like/Quinoprotein amine dehydrogenase"/>
    <property type="match status" value="1"/>
</dbReference>
<dbReference type="EMBL" id="JACHVA010000132">
    <property type="protein sequence ID" value="MBC2603773.1"/>
    <property type="molecule type" value="Genomic_DNA"/>
</dbReference>
<organism evidence="2 3">
    <name type="scientific">Puniceicoccus vermicola</name>
    <dbReference type="NCBI Taxonomy" id="388746"/>
    <lineage>
        <taxon>Bacteria</taxon>
        <taxon>Pseudomonadati</taxon>
        <taxon>Verrucomicrobiota</taxon>
        <taxon>Opitutia</taxon>
        <taxon>Puniceicoccales</taxon>
        <taxon>Puniceicoccaceae</taxon>
        <taxon>Puniceicoccus</taxon>
    </lineage>
</organism>
<feature type="chain" id="PRO_5030703483" evidence="1">
    <location>
        <begin position="21"/>
        <end position="569"/>
    </location>
</feature>
<dbReference type="SUPFAM" id="SSF63825">
    <property type="entry name" value="YWTD domain"/>
    <property type="match status" value="1"/>
</dbReference>
<dbReference type="InterPro" id="IPR011042">
    <property type="entry name" value="6-blade_b-propeller_TolB-like"/>
</dbReference>
<keyword evidence="1" id="KW-0732">Signal</keyword>
<proteinExistence type="predicted"/>
<dbReference type="RefSeq" id="WP_185694392.1">
    <property type="nucleotide sequence ID" value="NZ_JACHVA010000132.1"/>
</dbReference>
<dbReference type="InterPro" id="IPR011044">
    <property type="entry name" value="Quino_amine_DH_bsu"/>
</dbReference>
<accession>A0A7X1B1A5</accession>
<sequence length="569" mass="62143">MNSKNLMLFVVGLLVSLSVASGDSIRLDGVLGNSGNDGSTLVHFEGTEYSTNGSSSGLGYDRLGALWSFGGTQNVLRLSPDGRMLGDFPCEKKHHESRSLVVVGDLVVLRSGDRLFTLPITAPSGTEPQEVDRRVEEISLNAMDGKIGLVTAAKVVGIYDPTSDEFVEIGQAAEGDRINTVDIFEDGEVVVGGTWSYQAEREREIRPTPLGSLHQVVNGYVFEFGWHMTLSRRNLDYTPEPGVVYGGSSGYFIGSLPEDGELYLPRGMAHLGEDRYAAVGPIGVIHLLRYDEEKQAFLLERRLGSIHFPGTVVLDDGGRVWFYSGFWNWSDGPSAILKGETSFNSRDWRAVQGALSENGQVIFPFLYRGTPKLMHRPYDEQSKKTSSTVEELPENPTGMVVYAQENGPNVAIVANEAGDAVRLLLNPNGGFRKTDASFDLDLGQEVPEVTSLARSVDGRLLVASAGEIVVFEESEAKISPVSRWNSWEGDQFGGKIYITESEGVLWVSDTENNRVVCFRIEGGSADLLAEFQSEGLETSLSEPQMIDAAGNRAVLVDWGNQRLIKLSLQ</sequence>
<name>A0A7X1B1A5_9BACT</name>
<feature type="signal peptide" evidence="1">
    <location>
        <begin position="1"/>
        <end position="20"/>
    </location>
</feature>
<reference evidence="2 3" key="1">
    <citation type="submission" date="2020-07" db="EMBL/GenBank/DDBJ databases">
        <authorList>
            <person name="Feng X."/>
        </authorList>
    </citation>
    <scope>NUCLEOTIDE SEQUENCE [LARGE SCALE GENOMIC DNA]</scope>
    <source>
        <strain evidence="2 3">JCM14086</strain>
    </source>
</reference>